<reference evidence="1 2" key="1">
    <citation type="submission" date="2021-06" db="EMBL/GenBank/DDBJ databases">
        <title>Caerostris darwini draft genome.</title>
        <authorList>
            <person name="Kono N."/>
            <person name="Arakawa K."/>
        </authorList>
    </citation>
    <scope>NUCLEOTIDE SEQUENCE [LARGE SCALE GENOMIC DNA]</scope>
</reference>
<evidence type="ECO:0000313" key="2">
    <source>
        <dbReference type="Proteomes" id="UP001054837"/>
    </source>
</evidence>
<keyword evidence="2" id="KW-1185">Reference proteome</keyword>
<dbReference type="EMBL" id="BPLQ01014419">
    <property type="protein sequence ID" value="GIY79534.1"/>
    <property type="molecule type" value="Genomic_DNA"/>
</dbReference>
<comment type="caution">
    <text evidence="1">The sequence shown here is derived from an EMBL/GenBank/DDBJ whole genome shotgun (WGS) entry which is preliminary data.</text>
</comment>
<evidence type="ECO:0000313" key="1">
    <source>
        <dbReference type="EMBL" id="GIY79534.1"/>
    </source>
</evidence>
<dbReference type="Proteomes" id="UP001054837">
    <property type="component" value="Unassembled WGS sequence"/>
</dbReference>
<protein>
    <submittedName>
        <fullName evidence="1">Uncharacterized protein</fullName>
    </submittedName>
</protein>
<gene>
    <name evidence="1" type="ORF">CDAR_304181</name>
</gene>
<organism evidence="1 2">
    <name type="scientific">Caerostris darwini</name>
    <dbReference type="NCBI Taxonomy" id="1538125"/>
    <lineage>
        <taxon>Eukaryota</taxon>
        <taxon>Metazoa</taxon>
        <taxon>Ecdysozoa</taxon>
        <taxon>Arthropoda</taxon>
        <taxon>Chelicerata</taxon>
        <taxon>Arachnida</taxon>
        <taxon>Araneae</taxon>
        <taxon>Araneomorphae</taxon>
        <taxon>Entelegynae</taxon>
        <taxon>Araneoidea</taxon>
        <taxon>Araneidae</taxon>
        <taxon>Caerostris</taxon>
    </lineage>
</organism>
<proteinExistence type="predicted"/>
<sequence>MRERERTTGVVVLEQRGWIRIFHFARAYCYFNPFISSPFPRGPHFDDCSYGFFRFRIESAVLFGGDPLCHLPPNFLGYLICALENPSLFFCSYDLNQSIVMIK</sequence>
<accession>A0AAV4WCJ5</accession>
<dbReference type="AlphaFoldDB" id="A0AAV4WCJ5"/>
<name>A0AAV4WCJ5_9ARAC</name>